<accession>A0A848LQY3</accession>
<gene>
    <name evidence="2" type="ORF">HG543_35080</name>
</gene>
<dbReference type="EMBL" id="JABBJJ010000221">
    <property type="protein sequence ID" value="NMO20050.1"/>
    <property type="molecule type" value="Genomic_DNA"/>
</dbReference>
<evidence type="ECO:0008006" key="4">
    <source>
        <dbReference type="Google" id="ProtNLM"/>
    </source>
</evidence>
<feature type="region of interest" description="Disordered" evidence="1">
    <location>
        <begin position="194"/>
        <end position="214"/>
    </location>
</feature>
<evidence type="ECO:0000313" key="3">
    <source>
        <dbReference type="Proteomes" id="UP000518300"/>
    </source>
</evidence>
<dbReference type="Proteomes" id="UP000518300">
    <property type="component" value="Unassembled WGS sequence"/>
</dbReference>
<protein>
    <recommendedName>
        <fullName evidence="4">Type 4 fimbrial biogenesis protein PilX N-terminal domain-containing protein</fullName>
    </recommendedName>
</protein>
<comment type="caution">
    <text evidence="2">The sequence shown here is derived from an EMBL/GenBank/DDBJ whole genome shotgun (WGS) entry which is preliminary data.</text>
</comment>
<organism evidence="2 3">
    <name type="scientific">Pyxidicoccus fallax</name>
    <dbReference type="NCBI Taxonomy" id="394095"/>
    <lineage>
        <taxon>Bacteria</taxon>
        <taxon>Pseudomonadati</taxon>
        <taxon>Myxococcota</taxon>
        <taxon>Myxococcia</taxon>
        <taxon>Myxococcales</taxon>
        <taxon>Cystobacterineae</taxon>
        <taxon>Myxococcaceae</taxon>
        <taxon>Pyxidicoccus</taxon>
    </lineage>
</organism>
<evidence type="ECO:0000256" key="1">
    <source>
        <dbReference type="SAM" id="MobiDB-lite"/>
    </source>
</evidence>
<reference evidence="2 3" key="1">
    <citation type="submission" date="2020-04" db="EMBL/GenBank/DDBJ databases">
        <title>Draft genome of Pyxidicoccus fallax type strain.</title>
        <authorList>
            <person name="Whitworth D.E."/>
        </authorList>
    </citation>
    <scope>NUCLEOTIDE SEQUENCE [LARGE SCALE GENOMIC DNA]</scope>
    <source>
        <strain evidence="2 3">DSM 14698</strain>
    </source>
</reference>
<sequence length="214" mass="22775">MGLVTLVTMSVLISYTVVSREADTQGDSRRQKEAFFAAEAGLAEGREALRLRLGDRQTYSNVLGSLGGPVNEPGLAGASPPWYEVLRGPSADGWNYLRLTPETMTAAELSSADGEAYADYPAQSNVRYRVFVRDDLDDPNGSSDSNGQVWVIAVGEVLNAGGRPTRAIVQALVTNENAPAAGGPGCVNRGCGPDSTFNNTTDQRPPDTSFVRTF</sequence>
<evidence type="ECO:0000313" key="2">
    <source>
        <dbReference type="EMBL" id="NMO20050.1"/>
    </source>
</evidence>
<dbReference type="AlphaFoldDB" id="A0A848LQY3"/>
<keyword evidence="3" id="KW-1185">Reference proteome</keyword>
<proteinExistence type="predicted"/>
<name>A0A848LQY3_9BACT</name>